<organism evidence="3">
    <name type="scientific">viral metagenome</name>
    <dbReference type="NCBI Taxonomy" id="1070528"/>
    <lineage>
        <taxon>unclassified sequences</taxon>
        <taxon>metagenomes</taxon>
        <taxon>organismal metagenomes</taxon>
    </lineage>
</organism>
<dbReference type="EMBL" id="MT141987">
    <property type="protein sequence ID" value="QJA72910.1"/>
    <property type="molecule type" value="Genomic_DNA"/>
</dbReference>
<evidence type="ECO:0000313" key="3">
    <source>
        <dbReference type="EMBL" id="QJA85813.1"/>
    </source>
</evidence>
<accession>A0A6M3KUH1</accession>
<evidence type="ECO:0000313" key="2">
    <source>
        <dbReference type="EMBL" id="QJA72910.1"/>
    </source>
</evidence>
<feature type="transmembrane region" description="Helical" evidence="1">
    <location>
        <begin position="16"/>
        <end position="36"/>
    </location>
</feature>
<evidence type="ECO:0000256" key="1">
    <source>
        <dbReference type="SAM" id="Phobius"/>
    </source>
</evidence>
<dbReference type="EMBL" id="MT142597">
    <property type="protein sequence ID" value="QJA85813.1"/>
    <property type="molecule type" value="Genomic_DNA"/>
</dbReference>
<keyword evidence="1" id="KW-0472">Membrane</keyword>
<dbReference type="AlphaFoldDB" id="A0A6M3KUH1"/>
<reference evidence="3" key="1">
    <citation type="submission" date="2020-03" db="EMBL/GenBank/DDBJ databases">
        <title>The deep terrestrial virosphere.</title>
        <authorList>
            <person name="Holmfeldt K."/>
            <person name="Nilsson E."/>
            <person name="Simone D."/>
            <person name="Lopez-Fernandez M."/>
            <person name="Wu X."/>
            <person name="de Brujin I."/>
            <person name="Lundin D."/>
            <person name="Andersson A."/>
            <person name="Bertilsson S."/>
            <person name="Dopson M."/>
        </authorList>
    </citation>
    <scope>NUCLEOTIDE SEQUENCE</scope>
    <source>
        <strain evidence="2">MM415A02565</strain>
        <strain evidence="3">MM415B02170</strain>
    </source>
</reference>
<gene>
    <name evidence="2" type="ORF">MM415A02565_0007</name>
    <name evidence="3" type="ORF">MM415B02170_0003</name>
</gene>
<keyword evidence="1" id="KW-1133">Transmembrane helix</keyword>
<protein>
    <submittedName>
        <fullName evidence="3">Uncharacterized protein</fullName>
    </submittedName>
</protein>
<name>A0A6M3KUH1_9ZZZZ</name>
<proteinExistence type="predicted"/>
<sequence length="99" mass="11281">MAIKMGNGLTETQLKLFNMLVVLLIAIVTIITGANFMDISLIKKQVGEMPDKYVRLERYTSDRAVYAANQLRIENSLSQINTKIDRLIEQKTTGQIREH</sequence>
<keyword evidence="1" id="KW-0812">Transmembrane</keyword>